<reference evidence="1 2" key="1">
    <citation type="journal article" date="2010" name="Virology">
        <title>A jumbo phage infecting the phytopathogen Ralstonia solanacearum defines a new lineage of the Myoviridae family.</title>
        <authorList>
            <person name="Yamada T."/>
            <person name="Satoh S."/>
            <person name="Ishikawa H."/>
            <person name="Fujiwara A."/>
            <person name="Kawasaki T."/>
            <person name="Fujie M."/>
            <person name="Ogata H."/>
        </authorList>
    </citation>
    <scope>NUCLEOTIDE SEQUENCE [LARGE SCALE GENOMIC DNA]</scope>
</reference>
<dbReference type="KEGG" id="vg:6369797"/>
<evidence type="ECO:0000313" key="2">
    <source>
        <dbReference type="Proteomes" id="UP000001034"/>
    </source>
</evidence>
<protein>
    <recommendedName>
        <fullName evidence="3">Glycosyltransferase</fullName>
    </recommendedName>
</protein>
<sequence length="302" mass="34569">MDKRYHIYLLTKGRLGRQKTLSYLSPAVLQHVTVVCPKDELREHKRQPYAKHVDFLPTPNDTLLPNKRYGVYAHHQKQGGRWAMVIEDDLLFYGRQKDGSFVGATKDRTAADRWFLKTAPRLFAAGNSLVGAGPYFMHKNVMARWGAQRINHKCTNVAGYDVDVLLNVIDRGATRDLWGIDTVHNLAVLCNGHTSVVDYGLLWNTTFDPADKSGAGRERKVKQVWDSFLRQMVMFPGLIRRGKQAQHVASFLRVDFMSAPSLFLDAPRYELFKAKGRKLLTAELAFQGRDKQYLRDLLNDYQ</sequence>
<accession>B2ZYD6</accession>
<evidence type="ECO:0000313" key="1">
    <source>
        <dbReference type="EMBL" id="BAG41682.1"/>
    </source>
</evidence>
<dbReference type="GeneID" id="6369797"/>
<dbReference type="EMBL" id="AB366653">
    <property type="protein sequence ID" value="BAG41682.1"/>
    <property type="molecule type" value="Genomic_DNA"/>
</dbReference>
<dbReference type="RefSeq" id="YP_001950112.1">
    <property type="nucleotide sequence ID" value="NC_010811.2"/>
</dbReference>
<name>B2ZYD6_9CAUD</name>
<organism evidence="1 2">
    <name type="scientific">Ralstonia phage phiRSL1</name>
    <dbReference type="NCBI Taxonomy" id="1980924"/>
    <lineage>
        <taxon>Viruses</taxon>
        <taxon>Duplodnaviria</taxon>
        <taxon>Heunggongvirae</taxon>
        <taxon>Uroviricota</taxon>
        <taxon>Caudoviricetes</taxon>
        <taxon>Mieseafarmvirus</taxon>
        <taxon>Mieseafarmvirus RSL1</taxon>
    </lineage>
</organism>
<proteinExistence type="predicted"/>
<evidence type="ECO:0008006" key="3">
    <source>
        <dbReference type="Google" id="ProtNLM"/>
    </source>
</evidence>
<keyword evidence="2" id="KW-1185">Reference proteome</keyword>
<dbReference type="Proteomes" id="UP000001034">
    <property type="component" value="Segment"/>
</dbReference>